<accession>A0AAN7UY21</accession>
<dbReference type="Proteomes" id="UP001305414">
    <property type="component" value="Unassembled WGS sequence"/>
</dbReference>
<evidence type="ECO:0000313" key="2">
    <source>
        <dbReference type="EMBL" id="KAK5635386.1"/>
    </source>
</evidence>
<comment type="caution">
    <text evidence="2">The sequence shown here is derived from an EMBL/GenBank/DDBJ whole genome shotgun (WGS) entry which is preliminary data.</text>
</comment>
<organism evidence="2 3">
    <name type="scientific">Xylaria bambusicola</name>
    <dbReference type="NCBI Taxonomy" id="326684"/>
    <lineage>
        <taxon>Eukaryota</taxon>
        <taxon>Fungi</taxon>
        <taxon>Dikarya</taxon>
        <taxon>Ascomycota</taxon>
        <taxon>Pezizomycotina</taxon>
        <taxon>Sordariomycetes</taxon>
        <taxon>Xylariomycetidae</taxon>
        <taxon>Xylariales</taxon>
        <taxon>Xylariaceae</taxon>
        <taxon>Xylaria</taxon>
    </lineage>
</organism>
<proteinExistence type="predicted"/>
<name>A0AAN7UY21_9PEZI</name>
<sequence>MSSASKNEGRQSPPPQQQSGAQLHDAPASGQGTDNANNKDQTNQDQLKVRNCVPITFCITQTIVNRNEGQLLTPASYRTSHQTPQAPWTPV</sequence>
<dbReference type="AlphaFoldDB" id="A0AAN7UY21"/>
<reference evidence="2 3" key="1">
    <citation type="submission" date="2023-10" db="EMBL/GenBank/DDBJ databases">
        <title>Draft genome sequence of Xylaria bambusicola isolate GMP-LS, the root and basal stem rot pathogen of sugarcane in Indonesia.</title>
        <authorList>
            <person name="Selvaraj P."/>
            <person name="Muralishankar V."/>
            <person name="Muruganantham S."/>
            <person name="Sp S."/>
            <person name="Haryani S."/>
            <person name="Lau K.J.X."/>
            <person name="Naqvi N.I."/>
        </authorList>
    </citation>
    <scope>NUCLEOTIDE SEQUENCE [LARGE SCALE GENOMIC DNA]</scope>
    <source>
        <strain evidence="2">GMP-LS</strain>
    </source>
</reference>
<protein>
    <submittedName>
        <fullName evidence="2">Uncharacterized protein</fullName>
    </submittedName>
</protein>
<feature type="region of interest" description="Disordered" evidence="1">
    <location>
        <begin position="1"/>
        <end position="47"/>
    </location>
</feature>
<feature type="compositionally biased region" description="Polar residues" evidence="1">
    <location>
        <begin position="30"/>
        <end position="46"/>
    </location>
</feature>
<evidence type="ECO:0000313" key="3">
    <source>
        <dbReference type="Proteomes" id="UP001305414"/>
    </source>
</evidence>
<dbReference type="EMBL" id="JAWHQM010000052">
    <property type="protein sequence ID" value="KAK5635386.1"/>
    <property type="molecule type" value="Genomic_DNA"/>
</dbReference>
<keyword evidence="3" id="KW-1185">Reference proteome</keyword>
<gene>
    <name evidence="2" type="ORF">RRF57_011098</name>
</gene>
<evidence type="ECO:0000256" key="1">
    <source>
        <dbReference type="SAM" id="MobiDB-lite"/>
    </source>
</evidence>